<reference evidence="1 2" key="1">
    <citation type="submission" date="2017-05" db="EMBL/GenBank/DDBJ databases">
        <title>The Genome Sequence of Enterococcus mundtii 6B1_DIV0119.</title>
        <authorList>
            <consortium name="The Broad Institute Genomics Platform"/>
            <consortium name="The Broad Institute Genomic Center for Infectious Diseases"/>
            <person name="Earl A."/>
            <person name="Manson A."/>
            <person name="Schwartman J."/>
            <person name="Gilmore M."/>
            <person name="Abouelleil A."/>
            <person name="Cao P."/>
            <person name="Chapman S."/>
            <person name="Cusick C."/>
            <person name="Shea T."/>
            <person name="Young S."/>
            <person name="Neafsey D."/>
            <person name="Nusbaum C."/>
            <person name="Birren B."/>
        </authorList>
    </citation>
    <scope>NUCLEOTIDE SEQUENCE [LARGE SCALE GENOMIC DNA]</scope>
    <source>
        <strain evidence="1 2">6B1_DIV0119</strain>
    </source>
</reference>
<dbReference type="EMBL" id="NGMS01000001">
    <property type="protein sequence ID" value="OTP26970.1"/>
    <property type="molecule type" value="Genomic_DNA"/>
</dbReference>
<dbReference type="Pfam" id="PF03864">
    <property type="entry name" value="Phage_cap_E"/>
    <property type="match status" value="1"/>
</dbReference>
<dbReference type="RefSeq" id="WP_086334548.1">
    <property type="nucleotide sequence ID" value="NZ_NGMS01000001.1"/>
</dbReference>
<evidence type="ECO:0008006" key="3">
    <source>
        <dbReference type="Google" id="ProtNLM"/>
    </source>
</evidence>
<gene>
    <name evidence="1" type="ORF">A5802_000704</name>
</gene>
<comment type="caution">
    <text evidence="1">The sequence shown here is derived from an EMBL/GenBank/DDBJ whole genome shotgun (WGS) entry which is preliminary data.</text>
</comment>
<evidence type="ECO:0000313" key="1">
    <source>
        <dbReference type="EMBL" id="OTP26970.1"/>
    </source>
</evidence>
<dbReference type="AlphaFoldDB" id="A0A242KZG9"/>
<dbReference type="InterPro" id="IPR005564">
    <property type="entry name" value="Major_capsid_GpE"/>
</dbReference>
<accession>A0A242KZG9</accession>
<dbReference type="Gene3D" id="3.90.1690.10">
    <property type="entry name" value="phage-related protein like domain"/>
    <property type="match status" value="1"/>
</dbReference>
<dbReference type="Proteomes" id="UP000195024">
    <property type="component" value="Unassembled WGS sequence"/>
</dbReference>
<sequence>MKVKIHKETLMKMNLQYFATLNIFDLVQAPNIATYWAERANEQQPYLGEELFPADKQLGMKLSWLKGKTGSPVALRPSGLDADVIPRGRAGFEELIQKMIFFKESYYIDEELRQELNMINQTNNPAYRDVVVNRVFDDITDLLRGAAVRREIMRMQLLTTGAITIQENGQDHVIKYDLPENHMGNADVAWSDVANADPVEDIDKAISVLKEEGVNPSRAIMNSKTFRYLRQNAAIKATILGNNANAQAAKLSKQALLDYISEEFNLEIVIYDKVYTDSKGTKKFIPDNTFVLLPSQTLGKTWFGTTPEESDLMSSPNVANVSVVDTGVAVTTMKKADPVNVETKVSMISLPSFEQANAVYILETIPEG</sequence>
<dbReference type="InterPro" id="IPR053738">
    <property type="entry name" value="Lambda_capsid_assembly"/>
</dbReference>
<evidence type="ECO:0000313" key="2">
    <source>
        <dbReference type="Proteomes" id="UP000195024"/>
    </source>
</evidence>
<organism evidence="1 2">
    <name type="scientific">Enterococcus mundtii</name>
    <dbReference type="NCBI Taxonomy" id="53346"/>
    <lineage>
        <taxon>Bacteria</taxon>
        <taxon>Bacillati</taxon>
        <taxon>Bacillota</taxon>
        <taxon>Bacilli</taxon>
        <taxon>Lactobacillales</taxon>
        <taxon>Enterococcaceae</taxon>
        <taxon>Enterococcus</taxon>
    </lineage>
</organism>
<proteinExistence type="predicted"/>
<protein>
    <recommendedName>
        <fullName evidence="3">Major capsid protein E</fullName>
    </recommendedName>
</protein>
<name>A0A242KZG9_ENTMU</name>